<dbReference type="EMBL" id="MU118167">
    <property type="protein sequence ID" value="KAF9644014.1"/>
    <property type="molecule type" value="Genomic_DNA"/>
</dbReference>
<protein>
    <submittedName>
        <fullName evidence="1">Uncharacterized protein</fullName>
    </submittedName>
</protein>
<comment type="caution">
    <text evidence="1">The sequence shown here is derived from an EMBL/GenBank/DDBJ whole genome shotgun (WGS) entry which is preliminary data.</text>
</comment>
<gene>
    <name evidence="1" type="ORF">BDM02DRAFT_3122597</name>
</gene>
<dbReference type="Proteomes" id="UP000886501">
    <property type="component" value="Unassembled WGS sequence"/>
</dbReference>
<name>A0ACB6Z3A9_THEGA</name>
<accession>A0ACB6Z3A9</accession>
<evidence type="ECO:0000313" key="2">
    <source>
        <dbReference type="Proteomes" id="UP000886501"/>
    </source>
</evidence>
<keyword evidence="2" id="KW-1185">Reference proteome</keyword>
<reference evidence="1" key="2">
    <citation type="journal article" date="2020" name="Nat. Commun.">
        <title>Large-scale genome sequencing of mycorrhizal fungi provides insights into the early evolution of symbiotic traits.</title>
        <authorList>
            <person name="Miyauchi S."/>
            <person name="Kiss E."/>
            <person name="Kuo A."/>
            <person name="Drula E."/>
            <person name="Kohler A."/>
            <person name="Sanchez-Garcia M."/>
            <person name="Morin E."/>
            <person name="Andreopoulos B."/>
            <person name="Barry K.W."/>
            <person name="Bonito G."/>
            <person name="Buee M."/>
            <person name="Carver A."/>
            <person name="Chen C."/>
            <person name="Cichocki N."/>
            <person name="Clum A."/>
            <person name="Culley D."/>
            <person name="Crous P.W."/>
            <person name="Fauchery L."/>
            <person name="Girlanda M."/>
            <person name="Hayes R.D."/>
            <person name="Keri Z."/>
            <person name="LaButti K."/>
            <person name="Lipzen A."/>
            <person name="Lombard V."/>
            <person name="Magnuson J."/>
            <person name="Maillard F."/>
            <person name="Murat C."/>
            <person name="Nolan M."/>
            <person name="Ohm R.A."/>
            <person name="Pangilinan J."/>
            <person name="Pereira M.F."/>
            <person name="Perotto S."/>
            <person name="Peter M."/>
            <person name="Pfister S."/>
            <person name="Riley R."/>
            <person name="Sitrit Y."/>
            <person name="Stielow J.B."/>
            <person name="Szollosi G."/>
            <person name="Zifcakova L."/>
            <person name="Stursova M."/>
            <person name="Spatafora J.W."/>
            <person name="Tedersoo L."/>
            <person name="Vaario L.M."/>
            <person name="Yamada A."/>
            <person name="Yan M."/>
            <person name="Wang P."/>
            <person name="Xu J."/>
            <person name="Bruns T."/>
            <person name="Baldrian P."/>
            <person name="Vilgalys R."/>
            <person name="Dunand C."/>
            <person name="Henrissat B."/>
            <person name="Grigoriev I.V."/>
            <person name="Hibbett D."/>
            <person name="Nagy L.G."/>
            <person name="Martin F.M."/>
        </authorList>
    </citation>
    <scope>NUCLEOTIDE SEQUENCE</scope>
    <source>
        <strain evidence="1">P2</strain>
    </source>
</reference>
<sequence>MHDGRIVTVYIARWRRQGNIVRGCFSPLDGDLKPDNEQTLSLFAEDEALIMS</sequence>
<reference evidence="1" key="1">
    <citation type="submission" date="2019-10" db="EMBL/GenBank/DDBJ databases">
        <authorList>
            <consortium name="DOE Joint Genome Institute"/>
            <person name="Kuo A."/>
            <person name="Miyauchi S."/>
            <person name="Kiss E."/>
            <person name="Drula E."/>
            <person name="Kohler A."/>
            <person name="Sanchez-Garcia M."/>
            <person name="Andreopoulos B."/>
            <person name="Barry K.W."/>
            <person name="Bonito G."/>
            <person name="Buee M."/>
            <person name="Carver A."/>
            <person name="Chen C."/>
            <person name="Cichocki N."/>
            <person name="Clum A."/>
            <person name="Culley D."/>
            <person name="Crous P.W."/>
            <person name="Fauchery L."/>
            <person name="Girlanda M."/>
            <person name="Hayes R."/>
            <person name="Keri Z."/>
            <person name="Labutti K."/>
            <person name="Lipzen A."/>
            <person name="Lombard V."/>
            <person name="Magnuson J."/>
            <person name="Maillard F."/>
            <person name="Morin E."/>
            <person name="Murat C."/>
            <person name="Nolan M."/>
            <person name="Ohm R."/>
            <person name="Pangilinan J."/>
            <person name="Pereira M."/>
            <person name="Perotto S."/>
            <person name="Peter M."/>
            <person name="Riley R."/>
            <person name="Sitrit Y."/>
            <person name="Stielow B."/>
            <person name="Szollosi G."/>
            <person name="Zifcakova L."/>
            <person name="Stursova M."/>
            <person name="Spatafora J.W."/>
            <person name="Tedersoo L."/>
            <person name="Vaario L.-M."/>
            <person name="Yamada A."/>
            <person name="Yan M."/>
            <person name="Wang P."/>
            <person name="Xu J."/>
            <person name="Bruns T."/>
            <person name="Baldrian P."/>
            <person name="Vilgalys R."/>
            <person name="Henrissat B."/>
            <person name="Grigoriev I.V."/>
            <person name="Hibbett D."/>
            <person name="Nagy L.G."/>
            <person name="Martin F.M."/>
        </authorList>
    </citation>
    <scope>NUCLEOTIDE SEQUENCE</scope>
    <source>
        <strain evidence="1">P2</strain>
    </source>
</reference>
<organism evidence="1 2">
    <name type="scientific">Thelephora ganbajun</name>
    <name type="common">Ganba fungus</name>
    <dbReference type="NCBI Taxonomy" id="370292"/>
    <lineage>
        <taxon>Eukaryota</taxon>
        <taxon>Fungi</taxon>
        <taxon>Dikarya</taxon>
        <taxon>Basidiomycota</taxon>
        <taxon>Agaricomycotina</taxon>
        <taxon>Agaricomycetes</taxon>
        <taxon>Thelephorales</taxon>
        <taxon>Thelephoraceae</taxon>
        <taxon>Thelephora</taxon>
    </lineage>
</organism>
<evidence type="ECO:0000313" key="1">
    <source>
        <dbReference type="EMBL" id="KAF9644014.1"/>
    </source>
</evidence>
<proteinExistence type="predicted"/>